<feature type="coiled-coil region" evidence="1">
    <location>
        <begin position="170"/>
        <end position="204"/>
    </location>
</feature>
<feature type="region of interest" description="Disordered" evidence="2">
    <location>
        <begin position="364"/>
        <end position="445"/>
    </location>
</feature>
<accession>A0A8S4PM98</accession>
<feature type="region of interest" description="Disordered" evidence="2">
    <location>
        <begin position="917"/>
        <end position="954"/>
    </location>
</feature>
<feature type="compositionally biased region" description="Polar residues" evidence="2">
    <location>
        <begin position="2107"/>
        <end position="2133"/>
    </location>
</feature>
<feature type="compositionally biased region" description="Polar residues" evidence="2">
    <location>
        <begin position="510"/>
        <end position="522"/>
    </location>
</feature>
<gene>
    <name evidence="3" type="ORF">OFUS_LOCUS19057</name>
</gene>
<feature type="compositionally biased region" description="Basic and acidic residues" evidence="2">
    <location>
        <begin position="545"/>
        <end position="555"/>
    </location>
</feature>
<name>A0A8S4PM98_OWEFU</name>
<evidence type="ECO:0000256" key="2">
    <source>
        <dbReference type="SAM" id="MobiDB-lite"/>
    </source>
</evidence>
<feature type="compositionally biased region" description="Basic residues" evidence="2">
    <location>
        <begin position="530"/>
        <end position="542"/>
    </location>
</feature>
<evidence type="ECO:0000313" key="4">
    <source>
        <dbReference type="Proteomes" id="UP000749559"/>
    </source>
</evidence>
<feature type="compositionally biased region" description="Basic and acidic residues" evidence="2">
    <location>
        <begin position="808"/>
        <end position="859"/>
    </location>
</feature>
<feature type="region of interest" description="Disordered" evidence="2">
    <location>
        <begin position="596"/>
        <end position="665"/>
    </location>
</feature>
<organism evidence="3 4">
    <name type="scientific">Owenia fusiformis</name>
    <name type="common">Polychaete worm</name>
    <dbReference type="NCBI Taxonomy" id="6347"/>
    <lineage>
        <taxon>Eukaryota</taxon>
        <taxon>Metazoa</taxon>
        <taxon>Spiralia</taxon>
        <taxon>Lophotrochozoa</taxon>
        <taxon>Annelida</taxon>
        <taxon>Polychaeta</taxon>
        <taxon>Sedentaria</taxon>
        <taxon>Canalipalpata</taxon>
        <taxon>Sabellida</taxon>
        <taxon>Oweniida</taxon>
        <taxon>Oweniidae</taxon>
        <taxon>Owenia</taxon>
    </lineage>
</organism>
<feature type="region of interest" description="Disordered" evidence="2">
    <location>
        <begin position="260"/>
        <end position="317"/>
    </location>
</feature>
<feature type="region of interest" description="Disordered" evidence="2">
    <location>
        <begin position="775"/>
        <end position="859"/>
    </location>
</feature>
<dbReference type="Proteomes" id="UP000749559">
    <property type="component" value="Unassembled WGS sequence"/>
</dbReference>
<feature type="compositionally biased region" description="Polar residues" evidence="2">
    <location>
        <begin position="2145"/>
        <end position="2167"/>
    </location>
</feature>
<feature type="region of interest" description="Disordered" evidence="2">
    <location>
        <begin position="1714"/>
        <end position="1740"/>
    </location>
</feature>
<proteinExistence type="predicted"/>
<evidence type="ECO:0000313" key="3">
    <source>
        <dbReference type="EMBL" id="CAH1794348.1"/>
    </source>
</evidence>
<feature type="compositionally biased region" description="Low complexity" evidence="2">
    <location>
        <begin position="2091"/>
        <end position="2106"/>
    </location>
</feature>
<feature type="compositionally biased region" description="Polar residues" evidence="2">
    <location>
        <begin position="1844"/>
        <end position="1855"/>
    </location>
</feature>
<keyword evidence="4" id="KW-1185">Reference proteome</keyword>
<feature type="compositionally biased region" description="Basic and acidic residues" evidence="2">
    <location>
        <begin position="634"/>
        <end position="644"/>
    </location>
</feature>
<feature type="region of interest" description="Disordered" evidence="2">
    <location>
        <begin position="138"/>
        <end position="157"/>
    </location>
</feature>
<feature type="compositionally biased region" description="Basic and acidic residues" evidence="2">
    <location>
        <begin position="1551"/>
        <end position="1586"/>
    </location>
</feature>
<feature type="region of interest" description="Disordered" evidence="2">
    <location>
        <begin position="459"/>
        <end position="486"/>
    </location>
</feature>
<feature type="region of interest" description="Disordered" evidence="2">
    <location>
        <begin position="2214"/>
        <end position="2288"/>
    </location>
</feature>
<feature type="compositionally biased region" description="Basic residues" evidence="2">
    <location>
        <begin position="2179"/>
        <end position="2188"/>
    </location>
</feature>
<evidence type="ECO:0000256" key="1">
    <source>
        <dbReference type="SAM" id="Coils"/>
    </source>
</evidence>
<dbReference type="EMBL" id="CAIIXF020000009">
    <property type="protein sequence ID" value="CAH1794348.1"/>
    <property type="molecule type" value="Genomic_DNA"/>
</dbReference>
<feature type="compositionally biased region" description="Low complexity" evidence="2">
    <location>
        <begin position="432"/>
        <end position="445"/>
    </location>
</feature>
<feature type="compositionally biased region" description="Basic and acidic residues" evidence="2">
    <location>
        <begin position="295"/>
        <end position="304"/>
    </location>
</feature>
<feature type="compositionally biased region" description="Basic and acidic residues" evidence="2">
    <location>
        <begin position="1977"/>
        <end position="1995"/>
    </location>
</feature>
<feature type="compositionally biased region" description="Basic and acidic residues" evidence="2">
    <location>
        <begin position="985"/>
        <end position="996"/>
    </location>
</feature>
<protein>
    <submittedName>
        <fullName evidence="3">Uncharacterized protein</fullName>
    </submittedName>
</protein>
<keyword evidence="1" id="KW-0175">Coiled coil</keyword>
<feature type="region of interest" description="Disordered" evidence="2">
    <location>
        <begin position="503"/>
        <end position="579"/>
    </location>
</feature>
<feature type="region of interest" description="Disordered" evidence="2">
    <location>
        <begin position="1922"/>
        <end position="2200"/>
    </location>
</feature>
<feature type="compositionally biased region" description="Low complexity" evidence="2">
    <location>
        <begin position="597"/>
        <end position="616"/>
    </location>
</feature>
<feature type="compositionally biased region" description="Low complexity" evidence="2">
    <location>
        <begin position="1721"/>
        <end position="1733"/>
    </location>
</feature>
<feature type="compositionally biased region" description="Polar residues" evidence="2">
    <location>
        <begin position="2257"/>
        <end position="2267"/>
    </location>
</feature>
<feature type="region of interest" description="Disordered" evidence="2">
    <location>
        <begin position="979"/>
        <end position="1006"/>
    </location>
</feature>
<feature type="compositionally biased region" description="Polar residues" evidence="2">
    <location>
        <begin position="2224"/>
        <end position="2245"/>
    </location>
</feature>
<feature type="compositionally biased region" description="Basic and acidic residues" evidence="2">
    <location>
        <begin position="464"/>
        <end position="474"/>
    </location>
</feature>
<feature type="compositionally biased region" description="Basic and acidic residues" evidence="2">
    <location>
        <begin position="917"/>
        <end position="927"/>
    </location>
</feature>
<comment type="caution">
    <text evidence="3">The sequence shown here is derived from an EMBL/GenBank/DDBJ whole genome shotgun (WGS) entry which is preliminary data.</text>
</comment>
<feature type="compositionally biased region" description="Basic and acidic residues" evidence="2">
    <location>
        <begin position="1828"/>
        <end position="1837"/>
    </location>
</feature>
<feature type="region of interest" description="Disordered" evidence="2">
    <location>
        <begin position="1546"/>
        <end position="1692"/>
    </location>
</feature>
<reference evidence="3" key="1">
    <citation type="submission" date="2022-03" db="EMBL/GenBank/DDBJ databases">
        <authorList>
            <person name="Martin C."/>
        </authorList>
    </citation>
    <scope>NUCLEOTIDE SEQUENCE</scope>
</reference>
<sequence>MDTDGEDDNEAVFDFEEQYDHEVAGFYYSDHDHKADTPFITDFDLEPPLSPRSLSGDEGVLGRVATSPQCRIKQAREQFFCSSKVELKHSFSYHGGALTEYSDENTEQLQNKSVAIMEIYEEMEQINKQKIQRQMSFKTPRTPRTPISPGPPSATASPKMRMGLEHLDNLASLMEELSRLKNENAKLQQKCSYLEDTRDLLKAKNEILYRQKGSSNIMTRASTIGKFMKTQFDSAMYTSSPKDVVFNESADKMYEVECFNESEPQGHHKRTQSLGSYDPDLDLQDSVKPRTPITPEKEKNKPLEYSKSMKHRSNKGSIVQKSWKSIKSVFTNKPEADDYEDYVSTDHFDQRIIHNPPTIELSEVKSVDSGVESAGMRKSASSALTTPSTSLADSGSPSPRSEPVSIPASKDEDLYDGVWMGPPGWDARRGSLESNSSDASDSSSSIEIQRVFLKQNRKSLTGHEIQRSDSDSKIKPQVLKRRRSSPVLLDATADDLEEMDTELGSPILVRSNSQKNLSTTGSPPYDGPRMHRSHTHRGHRSAWGRVKDIIHNRRDSIKKRGGQSGRLQKSDSERSSADVSEFDIDDFLAHIDQEYDSSQGPQLPQQSPPIQDSPMPENLPGSPPKSDLLIPERNVSESRAKSKSPENSMSGPSPNVKKRRPLAKQHTSTVLEYGGHDMQELMTTTKPSQGKSVNIEALMDSINPEFNKKMKEWEDLKNKRMSISAGASTIHRPRATVDDCDMNRLSRDPKAPPINFKEIQKSLTDSFNRKLQDWEKKKYRKSRDCSPGAMPVVAETKSPERRGRKTKRYESKSAKAKERERAKSKEKSREDKEREKEIKRLEKQQQKELEKLERQQQKIEKERKRLEKLKALENELAAEELQEEGTVRTSIGNLPIDGLSEEFAKKLQEWEEMQKKKGILIDEKPTGEDPSTTRSGSLKEGTHSEHKSVKHRAYSSDSLVNLAREGSIDIQLEDLIADIKPQPDPNEKEASKHTIENELVNPDETDARTIMEQPITLITTSDLNNALNAITEPVNNKDTSKSAISETPSSPTLDIQPDKNVETINGCSQSWASTSEIIDIPSGQQNDSSSRTVIDSIGLSGTSSDSKVTSTSPVVQDEACNTEDNLVQSHEAIVTLKGVNRRLTEEIEEKERYENNLRDEIKRIKESIDNLNQQHNKEIESYKKELWASSKIGTAELNKKEVQSAIAELREKLADIERQQMSQTDIKESPNQREDSEIVERLKQEIQELRHQLHVEANKNSTKEDGEKEKDDFPFNKEDFEKLYEVAVNLQKQLSDLSQGVTERNKVILNMRKHLLIQEVTNMLLQTDNKRKDIELTVAKEARKIGLVKRWKTFGGADYFLRAGFLSSMGVRSDLKTKRTAEVEFQHGNKIDTSTYNTSWLDHLKAVVREARIKQLQTPLPEIHKFRDASSKAHQCDIVESIRLEDRATSEPPTPKKLKLDALNDAQDSCPLNESETQTSMSNLLEFAENIRKNKEDLASIGVQTSQELSINVHKTIEIPGISGIKSPNLDDKEARREFLRQRRELRRLRKNSDKETDGNSEKVTTEGNDSKEYITTDTKNKEKPRVLPLSTPNNSGLGLPSRVSRSPPPRKPSNETSQPHSLGRQDSFGSDKSTPTNDTKVTFTFTVSPEPSPEPLDKGKSGNIEEIEFRVSLPSQSSPKPVPSPIESPIGNKPILGLRALEEYHKSAEARAAFRDSDKSSSISSSCESIPIKTPPSKRKVSVDDACVIKQAPHSPLIRSKNPRKLKNESHNIHSDTTVDMRTWHATPPKRHFRHRIVSSEDKAPVQEPDIQAVNTKSELMSVFEKRSRVMPDKRSVSPVSRLRQNSQPPINSHSKSRWDHDEPAKKVSEVVSTFEHQTDSELIVKPNTHLRLCKVPSPKPQVSPSPVWKLKTAKELIQESARKKSVYSMSEHDNEGVIGHRKLMASTSHESKVNKVVRQFSRDSSTPESSITSPSKDRSISRDTSRSLSRERSISGSPKVQNVIRRLSQTRESEHQVTKPQLKDLPNDGQVKKLKDTYSKTDSETSDKMEKKDSPKSVPTRRKSIEMPKDGTVSKTKGLFQVKTKSDSNKSNSQSSSRSSSRSSLVVTNPKLDSTNPVINENIVSTLSINISPKPKSEDTSSEHSMQPTDSSAPSTPVTSKLSTPKSKRIFQFSPKLRFKLRRGQRPRSTPDALPGSGAIATLCQQTITLSSPVPQQDPVGRTQSSPATLPDTSEATKSQTLPRSVKPIDAETPPNDSTSLTTDSIDGASGGSDPPERRRRKFIDSTWLQKPKRFFRITKC</sequence>
<feature type="compositionally biased region" description="Basic and acidic residues" evidence="2">
    <location>
        <begin position="2011"/>
        <end position="2057"/>
    </location>
</feature>
<feature type="compositionally biased region" description="Polar residues" evidence="2">
    <location>
        <begin position="1628"/>
        <end position="1650"/>
    </location>
</feature>
<feature type="region of interest" description="Disordered" evidence="2">
    <location>
        <begin position="1828"/>
        <end position="1866"/>
    </location>
</feature>
<feature type="compositionally biased region" description="Low complexity" evidence="2">
    <location>
        <begin position="379"/>
        <end position="394"/>
    </location>
</feature>
<feature type="coiled-coil region" evidence="1">
    <location>
        <begin position="1136"/>
        <end position="1259"/>
    </location>
</feature>
<dbReference type="OrthoDB" id="6135226at2759"/>
<feature type="compositionally biased region" description="Low complexity" evidence="2">
    <location>
        <begin position="1964"/>
        <end position="1976"/>
    </location>
</feature>